<sequence>MVVMAGVLMGLFGFLLIFYWCFTSAPRSEISNHIDQIVVGEISDN</sequence>
<protein>
    <submittedName>
        <fullName evidence="2">Uncharacterized protein</fullName>
    </submittedName>
</protein>
<keyword evidence="3" id="KW-1185">Reference proteome</keyword>
<dbReference type="EMBL" id="ALXG01000021">
    <property type="protein sequence ID" value="ETO40603.1"/>
    <property type="molecule type" value="Genomic_DNA"/>
</dbReference>
<evidence type="ECO:0000256" key="1">
    <source>
        <dbReference type="SAM" id="Phobius"/>
    </source>
</evidence>
<proteinExistence type="predicted"/>
<dbReference type="PATRIC" id="fig|1221538.3.peg.481"/>
<accession>W9EEP9</accession>
<feature type="transmembrane region" description="Helical" evidence="1">
    <location>
        <begin position="6"/>
        <end position="22"/>
    </location>
</feature>
<keyword evidence="1" id="KW-0472">Membrane</keyword>
<name>W9EEP9_9LACO</name>
<dbReference type="Proteomes" id="UP000019474">
    <property type="component" value="Unassembled WGS sequence"/>
</dbReference>
<comment type="caution">
    <text evidence="2">The sequence shown here is derived from an EMBL/GenBank/DDBJ whole genome shotgun (WGS) entry which is preliminary data.</text>
</comment>
<gene>
    <name evidence="2" type="ORF">B808_478</name>
</gene>
<organism evidence="2 3">
    <name type="scientific">Fructilactobacillus florum 8D</name>
    <dbReference type="NCBI Taxonomy" id="1221538"/>
    <lineage>
        <taxon>Bacteria</taxon>
        <taxon>Bacillati</taxon>
        <taxon>Bacillota</taxon>
        <taxon>Bacilli</taxon>
        <taxon>Lactobacillales</taxon>
        <taxon>Lactobacillaceae</taxon>
        <taxon>Fructilactobacillus</taxon>
    </lineage>
</organism>
<keyword evidence="1" id="KW-1133">Transmembrane helix</keyword>
<evidence type="ECO:0000313" key="2">
    <source>
        <dbReference type="EMBL" id="ETO40603.1"/>
    </source>
</evidence>
<keyword evidence="1" id="KW-0812">Transmembrane</keyword>
<evidence type="ECO:0000313" key="3">
    <source>
        <dbReference type="Proteomes" id="UP000019474"/>
    </source>
</evidence>
<reference evidence="2 3" key="1">
    <citation type="submission" date="2012-08" db="EMBL/GenBank/DDBJ databases">
        <title>Genome sequencing of Lactobacillus florum 8D.</title>
        <authorList>
            <person name="Kim E.B."/>
            <person name="Marco M.L."/>
        </authorList>
    </citation>
    <scope>NUCLEOTIDE SEQUENCE [LARGE SCALE GENOMIC DNA]</scope>
    <source>
        <strain evidence="2 3">8D</strain>
    </source>
</reference>
<dbReference type="AlphaFoldDB" id="W9EEP9"/>